<feature type="region of interest" description="Disordered" evidence="1">
    <location>
        <begin position="1"/>
        <end position="22"/>
    </location>
</feature>
<dbReference type="AlphaFoldDB" id="A0A561DX64"/>
<reference evidence="2 3" key="1">
    <citation type="submission" date="2019-06" db="EMBL/GenBank/DDBJ databases">
        <title>Sequencing the genomes of 1000 actinobacteria strains.</title>
        <authorList>
            <person name="Klenk H.-P."/>
        </authorList>
    </citation>
    <scope>NUCLEOTIDE SEQUENCE [LARGE SCALE GENOMIC DNA]</scope>
    <source>
        <strain evidence="2 3">DSM 19560</strain>
    </source>
</reference>
<comment type="caution">
    <text evidence="2">The sequence shown here is derived from an EMBL/GenBank/DDBJ whole genome shotgun (WGS) entry which is preliminary data.</text>
</comment>
<dbReference type="Proteomes" id="UP000318297">
    <property type="component" value="Unassembled WGS sequence"/>
</dbReference>
<proteinExistence type="predicted"/>
<dbReference type="EMBL" id="VIVQ01000004">
    <property type="protein sequence ID" value="TWE07961.1"/>
    <property type="molecule type" value="Genomic_DNA"/>
</dbReference>
<evidence type="ECO:0000313" key="3">
    <source>
        <dbReference type="Proteomes" id="UP000318297"/>
    </source>
</evidence>
<evidence type="ECO:0000256" key="1">
    <source>
        <dbReference type="SAM" id="MobiDB-lite"/>
    </source>
</evidence>
<protein>
    <recommendedName>
        <fullName evidence="4">ATP/GTP-binding protein</fullName>
    </recommendedName>
</protein>
<dbReference type="RefSeq" id="WP_145230472.1">
    <property type="nucleotide sequence ID" value="NZ_VIVQ01000004.1"/>
</dbReference>
<sequence>MPRRNRPRPSKAARAGGARPDISRVLETGLRTESYAGGSWRVREVRGNTAGRTYVCPGCQQALESAIAHVVVWPADGLGDVADRRHWHATCWGARDRRPPQGSWR</sequence>
<gene>
    <name evidence="2" type="ORF">BKA23_3328</name>
</gene>
<organism evidence="2 3">
    <name type="scientific">Rudaeicoccus suwonensis</name>
    <dbReference type="NCBI Taxonomy" id="657409"/>
    <lineage>
        <taxon>Bacteria</taxon>
        <taxon>Bacillati</taxon>
        <taxon>Actinomycetota</taxon>
        <taxon>Actinomycetes</taxon>
        <taxon>Micrococcales</taxon>
        <taxon>Dermacoccaceae</taxon>
        <taxon>Rudaeicoccus</taxon>
    </lineage>
</organism>
<name>A0A561DX64_9MICO</name>
<evidence type="ECO:0008006" key="4">
    <source>
        <dbReference type="Google" id="ProtNLM"/>
    </source>
</evidence>
<feature type="compositionally biased region" description="Basic residues" evidence="1">
    <location>
        <begin position="1"/>
        <end position="11"/>
    </location>
</feature>
<keyword evidence="3" id="KW-1185">Reference proteome</keyword>
<accession>A0A561DX64</accession>
<evidence type="ECO:0000313" key="2">
    <source>
        <dbReference type="EMBL" id="TWE07961.1"/>
    </source>
</evidence>
<dbReference type="OrthoDB" id="3381577at2"/>